<organism evidence="1 2">
    <name type="scientific">Eumeta variegata</name>
    <name type="common">Bagworm moth</name>
    <name type="synonym">Eumeta japonica</name>
    <dbReference type="NCBI Taxonomy" id="151549"/>
    <lineage>
        <taxon>Eukaryota</taxon>
        <taxon>Metazoa</taxon>
        <taxon>Ecdysozoa</taxon>
        <taxon>Arthropoda</taxon>
        <taxon>Hexapoda</taxon>
        <taxon>Insecta</taxon>
        <taxon>Pterygota</taxon>
        <taxon>Neoptera</taxon>
        <taxon>Endopterygota</taxon>
        <taxon>Lepidoptera</taxon>
        <taxon>Glossata</taxon>
        <taxon>Ditrysia</taxon>
        <taxon>Tineoidea</taxon>
        <taxon>Psychidae</taxon>
        <taxon>Oiketicinae</taxon>
        <taxon>Eumeta</taxon>
    </lineage>
</organism>
<accession>A0A4C1Z8S7</accession>
<comment type="caution">
    <text evidence="1">The sequence shown here is derived from an EMBL/GenBank/DDBJ whole genome shotgun (WGS) entry which is preliminary data.</text>
</comment>
<protein>
    <submittedName>
        <fullName evidence="1">Uncharacterized protein</fullName>
    </submittedName>
</protein>
<reference evidence="1 2" key="1">
    <citation type="journal article" date="2019" name="Commun. Biol.">
        <title>The bagworm genome reveals a unique fibroin gene that provides high tensile strength.</title>
        <authorList>
            <person name="Kono N."/>
            <person name="Nakamura H."/>
            <person name="Ohtoshi R."/>
            <person name="Tomita M."/>
            <person name="Numata K."/>
            <person name="Arakawa K."/>
        </authorList>
    </citation>
    <scope>NUCLEOTIDE SEQUENCE [LARGE SCALE GENOMIC DNA]</scope>
</reference>
<dbReference type="Proteomes" id="UP000299102">
    <property type="component" value="Unassembled WGS sequence"/>
</dbReference>
<name>A0A4C1Z8S7_EUMVA</name>
<dbReference type="AlphaFoldDB" id="A0A4C1Z8S7"/>
<proteinExistence type="predicted"/>
<sequence>MENVMLEGGMRHQNFHCLDETQQQKLLLHMYCYTPPPTQIVRDDKHKLSLLRWPTANPALLTTVVSTAQIASRTLVVSVYKSIFTVPDVARGTQKGRGAQTNLSERGAHLGTLRNIGGFGVMRFSRVAVLPTHPSSETLWRAAGR</sequence>
<evidence type="ECO:0000313" key="2">
    <source>
        <dbReference type="Proteomes" id="UP000299102"/>
    </source>
</evidence>
<dbReference type="EMBL" id="BGZK01001599">
    <property type="protein sequence ID" value="GBP83015.1"/>
    <property type="molecule type" value="Genomic_DNA"/>
</dbReference>
<evidence type="ECO:0000313" key="1">
    <source>
        <dbReference type="EMBL" id="GBP83015.1"/>
    </source>
</evidence>
<keyword evidence="2" id="KW-1185">Reference proteome</keyword>
<gene>
    <name evidence="1" type="ORF">EVAR_62325_1</name>
</gene>